<protein>
    <submittedName>
        <fullName evidence="2">Uncharacterized protein</fullName>
    </submittedName>
</protein>
<proteinExistence type="predicted"/>
<evidence type="ECO:0000256" key="1">
    <source>
        <dbReference type="SAM" id="Phobius"/>
    </source>
</evidence>
<feature type="transmembrane region" description="Helical" evidence="1">
    <location>
        <begin position="77"/>
        <end position="97"/>
    </location>
</feature>
<dbReference type="AlphaFoldDB" id="A0A2H3KA50"/>
<reference evidence="2 3" key="1">
    <citation type="submission" date="2017-09" db="EMBL/GenBank/DDBJ databases">
        <title>Whole genomes of Flavobacteriaceae.</title>
        <authorList>
            <person name="Stine C."/>
            <person name="Li C."/>
            <person name="Tadesse D."/>
        </authorList>
    </citation>
    <scope>NUCLEOTIDE SEQUENCE [LARGE SCALE GENOMIC DNA]</scope>
    <source>
        <strain evidence="2 3">ATCC 35036</strain>
    </source>
</reference>
<sequence>MKNQLQLPVTESQDDHKYMKLILGIIFDIVGMLSYILPGLGEFTDVIWAPLSGIIMTKMYYGTTGKVAGFIEFIEEIVPGIDVIPTFTLTWIFVYGFKK</sequence>
<comment type="caution">
    <text evidence="2">The sequence shown here is derived from an EMBL/GenBank/DDBJ whole genome shotgun (WGS) entry which is preliminary data.</text>
</comment>
<name>A0A2H3KA50_9FLAO</name>
<dbReference type="RefSeq" id="WP_097554475.1">
    <property type="nucleotide sequence ID" value="NZ_PCMW01000063.1"/>
</dbReference>
<dbReference type="Proteomes" id="UP000220828">
    <property type="component" value="Unassembled WGS sequence"/>
</dbReference>
<keyword evidence="1" id="KW-0472">Membrane</keyword>
<keyword evidence="1" id="KW-0812">Transmembrane</keyword>
<gene>
    <name evidence="2" type="ORF">B0A77_11050</name>
</gene>
<dbReference type="EMBL" id="PCMW01000063">
    <property type="protein sequence ID" value="PDS23321.1"/>
    <property type="molecule type" value="Genomic_DNA"/>
</dbReference>
<evidence type="ECO:0000313" key="2">
    <source>
        <dbReference type="EMBL" id="PDS23321.1"/>
    </source>
</evidence>
<evidence type="ECO:0000313" key="3">
    <source>
        <dbReference type="Proteomes" id="UP000220828"/>
    </source>
</evidence>
<feature type="transmembrane region" description="Helical" evidence="1">
    <location>
        <begin position="21"/>
        <end position="41"/>
    </location>
</feature>
<accession>A0A2H3KA50</accession>
<keyword evidence="1" id="KW-1133">Transmembrane helix</keyword>
<organism evidence="2 3">
    <name type="scientific">Flavobacterium branchiophilum</name>
    <dbReference type="NCBI Taxonomy" id="55197"/>
    <lineage>
        <taxon>Bacteria</taxon>
        <taxon>Pseudomonadati</taxon>
        <taxon>Bacteroidota</taxon>
        <taxon>Flavobacteriia</taxon>
        <taxon>Flavobacteriales</taxon>
        <taxon>Flavobacteriaceae</taxon>
        <taxon>Flavobacterium</taxon>
    </lineage>
</organism>
<dbReference type="OrthoDB" id="1144067at2"/>